<evidence type="ECO:0000256" key="1">
    <source>
        <dbReference type="ARBA" id="ARBA00022540"/>
    </source>
</evidence>
<dbReference type="GO" id="GO:0000340">
    <property type="term" value="F:RNA 7-methylguanosine cap binding"/>
    <property type="evidence" value="ECO:0007669"/>
    <property type="project" value="TreeGrafter"/>
</dbReference>
<keyword evidence="1 5" id="KW-0396">Initiation factor</keyword>
<dbReference type="AlphaFoldDB" id="A0AAD9UUP0"/>
<comment type="caution">
    <text evidence="7">The sequence shown here is derived from an EMBL/GenBank/DDBJ whole genome shotgun (WGS) entry which is preliminary data.</text>
</comment>
<dbReference type="PANTHER" id="PTHR11960:SF66">
    <property type="entry name" value="EUKARYOTIC TRANSLATION INITIATION FACTOR 4E TYPE 3"/>
    <property type="match status" value="1"/>
</dbReference>
<evidence type="ECO:0000256" key="3">
    <source>
        <dbReference type="ARBA" id="ARBA00022884"/>
    </source>
</evidence>
<dbReference type="InterPro" id="IPR023398">
    <property type="entry name" value="TIF_eIF4e-like"/>
</dbReference>
<evidence type="ECO:0000256" key="5">
    <source>
        <dbReference type="RuleBase" id="RU004374"/>
    </source>
</evidence>
<reference evidence="7" key="2">
    <citation type="journal article" date="2023" name="Science">
        <title>Genomic signatures of disease resistance in endangered staghorn corals.</title>
        <authorList>
            <person name="Vollmer S.V."/>
            <person name="Selwyn J.D."/>
            <person name="Despard B.A."/>
            <person name="Roesel C.L."/>
        </authorList>
    </citation>
    <scope>NUCLEOTIDE SEQUENCE</scope>
    <source>
        <strain evidence="7">K2</strain>
    </source>
</reference>
<dbReference type="InterPro" id="IPR001040">
    <property type="entry name" value="TIF_eIF_4E"/>
</dbReference>
<proteinExistence type="inferred from homology"/>
<evidence type="ECO:0000256" key="4">
    <source>
        <dbReference type="ARBA" id="ARBA00022917"/>
    </source>
</evidence>
<dbReference type="PANTHER" id="PTHR11960">
    <property type="entry name" value="EUKARYOTIC TRANSLATION INITIATION FACTOR 4E RELATED"/>
    <property type="match status" value="1"/>
</dbReference>
<evidence type="ECO:0000256" key="2">
    <source>
        <dbReference type="ARBA" id="ARBA00022845"/>
    </source>
</evidence>
<keyword evidence="2" id="KW-0810">Translation regulation</keyword>
<dbReference type="GO" id="GO:0003743">
    <property type="term" value="F:translation initiation factor activity"/>
    <property type="evidence" value="ECO:0007669"/>
    <property type="project" value="UniProtKB-KW"/>
</dbReference>
<dbReference type="EMBL" id="JARQWQ010000108">
    <property type="protein sequence ID" value="KAK2550636.1"/>
    <property type="molecule type" value="Genomic_DNA"/>
</dbReference>
<organism evidence="7 8">
    <name type="scientific">Acropora cervicornis</name>
    <name type="common">Staghorn coral</name>
    <dbReference type="NCBI Taxonomy" id="6130"/>
    <lineage>
        <taxon>Eukaryota</taxon>
        <taxon>Metazoa</taxon>
        <taxon>Cnidaria</taxon>
        <taxon>Anthozoa</taxon>
        <taxon>Hexacorallia</taxon>
        <taxon>Scleractinia</taxon>
        <taxon>Astrocoeniina</taxon>
        <taxon>Acroporidae</taxon>
        <taxon>Acropora</taxon>
    </lineage>
</organism>
<dbReference type="Gene3D" id="3.30.760.10">
    <property type="entry name" value="RNA Cap, Translation Initiation Factor Eif4e"/>
    <property type="match status" value="1"/>
</dbReference>
<dbReference type="GO" id="GO:0016281">
    <property type="term" value="C:eukaryotic translation initiation factor 4F complex"/>
    <property type="evidence" value="ECO:0007669"/>
    <property type="project" value="TreeGrafter"/>
</dbReference>
<accession>A0AAD9UUP0</accession>
<gene>
    <name evidence="7" type="ORF">P5673_028696</name>
</gene>
<keyword evidence="8" id="KW-1185">Reference proteome</keyword>
<evidence type="ECO:0000313" key="8">
    <source>
        <dbReference type="Proteomes" id="UP001249851"/>
    </source>
</evidence>
<name>A0AAD9UUP0_ACRCE</name>
<keyword evidence="3 5" id="KW-0694">RNA-binding</keyword>
<dbReference type="Proteomes" id="UP001249851">
    <property type="component" value="Unassembled WGS sequence"/>
</dbReference>
<keyword evidence="4 5" id="KW-0648">Protein biosynthesis</keyword>
<dbReference type="SUPFAM" id="SSF55418">
    <property type="entry name" value="eIF4e-like"/>
    <property type="match status" value="1"/>
</dbReference>
<evidence type="ECO:0000256" key="6">
    <source>
        <dbReference type="SAM" id="MobiDB-lite"/>
    </source>
</evidence>
<sequence>MAVESRGSPLFPDNVLGNHSQNSEPVVKAANKNSPHLSRKSLSDLESSEKIGIPLNTAWTLWHDKYVRGATAAEYAASLRRSFWSVFNNVPLASQLDFRTSYHFMRGERKPLWEDKENVNGGYWKMRCNKQNTDKVWKELLLAAIGEQFEDSVREDDEVCGISISVRERDDIIQIWNSNAKAEKDATILDKVRDLLPDVDLFDDFYKSHQAHEAFEGARPRPTKPPGFPFAKEKAESTNFSCLYHGISISVTEFVKFLNCLLLTSSRGGQEELSHNNSFMHE</sequence>
<dbReference type="Pfam" id="PF01652">
    <property type="entry name" value="IF4E"/>
    <property type="match status" value="1"/>
</dbReference>
<comment type="similarity">
    <text evidence="5">Belongs to the eukaryotic initiation factor 4E family.</text>
</comment>
<reference evidence="7" key="1">
    <citation type="journal article" date="2023" name="G3 (Bethesda)">
        <title>Whole genome assembly and annotation of the endangered Caribbean coral Acropora cervicornis.</title>
        <authorList>
            <person name="Selwyn J.D."/>
            <person name="Vollmer S.V."/>
        </authorList>
    </citation>
    <scope>NUCLEOTIDE SEQUENCE</scope>
    <source>
        <strain evidence="7">K2</strain>
    </source>
</reference>
<feature type="region of interest" description="Disordered" evidence="6">
    <location>
        <begin position="1"/>
        <end position="41"/>
    </location>
</feature>
<protein>
    <submittedName>
        <fullName evidence="7">Eukaryotic translation initiation factor 4E type 3</fullName>
    </submittedName>
</protein>
<evidence type="ECO:0000313" key="7">
    <source>
        <dbReference type="EMBL" id="KAK2550636.1"/>
    </source>
</evidence>
<dbReference type="GO" id="GO:0006417">
    <property type="term" value="P:regulation of translation"/>
    <property type="evidence" value="ECO:0007669"/>
    <property type="project" value="UniProtKB-KW"/>
</dbReference>